<dbReference type="PROSITE" id="PS50004">
    <property type="entry name" value="C2"/>
    <property type="match status" value="1"/>
</dbReference>
<accession>A0A7R9U7V3</accession>
<dbReference type="AlphaFoldDB" id="A0A7R9U7V3"/>
<dbReference type="Gene3D" id="2.60.40.150">
    <property type="entry name" value="C2 domain"/>
    <property type="match status" value="1"/>
</dbReference>
<reference evidence="2" key="1">
    <citation type="submission" date="2021-01" db="EMBL/GenBank/DDBJ databases">
        <authorList>
            <person name="Corre E."/>
            <person name="Pelletier E."/>
            <person name="Niang G."/>
            <person name="Scheremetjew M."/>
            <person name="Finn R."/>
            <person name="Kale V."/>
            <person name="Holt S."/>
            <person name="Cochrane G."/>
            <person name="Meng A."/>
            <person name="Brown T."/>
            <person name="Cohen L."/>
        </authorList>
    </citation>
    <scope>NUCLEOTIDE SEQUENCE</scope>
    <source>
        <strain evidence="2">CCMP2078</strain>
    </source>
</reference>
<evidence type="ECO:0000313" key="2">
    <source>
        <dbReference type="EMBL" id="CAD8256159.1"/>
    </source>
</evidence>
<organism evidence="2">
    <name type="scientific">Pinguiococcus pyrenoidosus</name>
    <dbReference type="NCBI Taxonomy" id="172671"/>
    <lineage>
        <taxon>Eukaryota</taxon>
        <taxon>Sar</taxon>
        <taxon>Stramenopiles</taxon>
        <taxon>Ochrophyta</taxon>
        <taxon>Pinguiophyceae</taxon>
        <taxon>Pinguiochrysidales</taxon>
        <taxon>Pinguiochrysidaceae</taxon>
        <taxon>Pinguiococcus</taxon>
    </lineage>
</organism>
<dbReference type="InterPro" id="IPR000008">
    <property type="entry name" value="C2_dom"/>
</dbReference>
<dbReference type="Pfam" id="PF00168">
    <property type="entry name" value="C2"/>
    <property type="match status" value="1"/>
</dbReference>
<dbReference type="InterPro" id="IPR035892">
    <property type="entry name" value="C2_domain_sf"/>
</dbReference>
<gene>
    <name evidence="2" type="ORF">PPYR1160_LOCUS5651</name>
</gene>
<evidence type="ECO:0000259" key="1">
    <source>
        <dbReference type="PROSITE" id="PS50004"/>
    </source>
</evidence>
<dbReference type="SUPFAM" id="SSF49562">
    <property type="entry name" value="C2 domain (Calcium/lipid-binding domain, CaLB)"/>
    <property type="match status" value="1"/>
</dbReference>
<protein>
    <recommendedName>
        <fullName evidence="1">C2 domain-containing protein</fullName>
    </recommendedName>
</protein>
<sequence>MGLIVSCLTGSLPRGADGKCNVLTGVRAELLAADVPDDAQVLVVTLLRTDSLSATGAAAKPEPYVVLSLGPERCMSSRRKAEEDAVWDPPETFRFHVRDVKEPVLVSLYHFNLAGHDDRVGDATVYPIQFDAAKKATHTLDLVSPITGKCGAATVTLEIALTDKTQAFAARVDELFEYECLNRMSHKWDTKFCIMDPNNGMCRWSTADAENIKYSTQMTDLVSPVPPGYRVSADWHVSRADGDAAGWSYTYHMARGVWFDVQEKSSFYRRRRWTRILEKEP</sequence>
<feature type="domain" description="C2" evidence="1">
    <location>
        <begin position="27"/>
        <end position="140"/>
    </location>
</feature>
<dbReference type="EMBL" id="HBEA01007375">
    <property type="protein sequence ID" value="CAD8256159.1"/>
    <property type="molecule type" value="Transcribed_RNA"/>
</dbReference>
<name>A0A7R9U7V3_9STRA</name>
<dbReference type="CDD" id="cd00030">
    <property type="entry name" value="C2"/>
    <property type="match status" value="1"/>
</dbReference>
<proteinExistence type="predicted"/>